<feature type="compositionally biased region" description="Basic and acidic residues" evidence="1">
    <location>
        <begin position="1"/>
        <end position="21"/>
    </location>
</feature>
<dbReference type="Pfam" id="PF24628">
    <property type="entry name" value="DUF7627"/>
    <property type="match status" value="2"/>
</dbReference>
<keyword evidence="3" id="KW-1185">Reference proteome</keyword>
<feature type="region of interest" description="Disordered" evidence="1">
    <location>
        <begin position="1"/>
        <end position="48"/>
    </location>
</feature>
<dbReference type="AlphaFoldDB" id="A0A915N7X0"/>
<accession>A0A915N7X0</accession>
<name>A0A915N7X0_MELJA</name>
<evidence type="ECO:0000256" key="1">
    <source>
        <dbReference type="SAM" id="MobiDB-lite"/>
    </source>
</evidence>
<organism evidence="3 4">
    <name type="scientific">Meloidogyne javanica</name>
    <name type="common">Root-knot nematode worm</name>
    <dbReference type="NCBI Taxonomy" id="6303"/>
    <lineage>
        <taxon>Eukaryota</taxon>
        <taxon>Metazoa</taxon>
        <taxon>Ecdysozoa</taxon>
        <taxon>Nematoda</taxon>
        <taxon>Chromadorea</taxon>
        <taxon>Rhabditida</taxon>
        <taxon>Tylenchina</taxon>
        <taxon>Tylenchomorpha</taxon>
        <taxon>Tylenchoidea</taxon>
        <taxon>Meloidogynidae</taxon>
        <taxon>Meloidogyninae</taxon>
        <taxon>Meloidogyne</taxon>
        <taxon>Meloidogyne incognita group</taxon>
    </lineage>
</organism>
<dbReference type="InterPro" id="IPR056044">
    <property type="entry name" value="DUF7627"/>
</dbReference>
<evidence type="ECO:0000259" key="2">
    <source>
        <dbReference type="Pfam" id="PF24628"/>
    </source>
</evidence>
<feature type="domain" description="DUF7627" evidence="2">
    <location>
        <begin position="123"/>
        <end position="159"/>
    </location>
</feature>
<evidence type="ECO:0000313" key="3">
    <source>
        <dbReference type="Proteomes" id="UP000887561"/>
    </source>
</evidence>
<reference evidence="4" key="1">
    <citation type="submission" date="2022-11" db="UniProtKB">
        <authorList>
            <consortium name="WormBaseParasite"/>
        </authorList>
    </citation>
    <scope>IDENTIFICATION</scope>
</reference>
<sequence>MSNERAKPRRSAETDSRDKRFLGSIQSILDPERSVSRPPRLNGTKKKSETFKECNNINDALESLNLSNSEVCVSLADVKSFLQKNSGNLTENDYSKLATTLCDAALEQNDIYFVLDLCTELIGLATFCDSGQKSLWLNSPELFDDIYNVCFELLVNDLNNIVIPSSTSLVMVKLPFIHMS</sequence>
<dbReference type="WBParaSite" id="scaffold7668_cov288.g12287">
    <property type="protein sequence ID" value="scaffold7668_cov288.g12287"/>
    <property type="gene ID" value="scaffold7668_cov288.g12287"/>
</dbReference>
<proteinExistence type="predicted"/>
<feature type="domain" description="DUF7627" evidence="2">
    <location>
        <begin position="61"/>
        <end position="122"/>
    </location>
</feature>
<protein>
    <recommendedName>
        <fullName evidence="2">DUF7627 domain-containing protein</fullName>
    </recommendedName>
</protein>
<evidence type="ECO:0000313" key="4">
    <source>
        <dbReference type="WBParaSite" id="scaffold7668_cov288.g12287"/>
    </source>
</evidence>
<dbReference type="Proteomes" id="UP000887561">
    <property type="component" value="Unplaced"/>
</dbReference>